<proteinExistence type="predicted"/>
<keyword evidence="2" id="KW-1185">Reference proteome</keyword>
<name>A0A9Q0Y6I9_9SAUR</name>
<dbReference type="AlphaFoldDB" id="A0A9Q0Y6I9"/>
<sequence length="49" mass="5572">MYKEIGKNVISLQVDIMVSKCSSENVHTEVTEINTLCLNKNAMRETLDE</sequence>
<protein>
    <submittedName>
        <fullName evidence="1">Uncharacterized protein</fullName>
    </submittedName>
</protein>
<evidence type="ECO:0000313" key="1">
    <source>
        <dbReference type="EMBL" id="KAJ7345145.1"/>
    </source>
</evidence>
<comment type="caution">
    <text evidence="1">The sequence shown here is derived from an EMBL/GenBank/DDBJ whole genome shotgun (WGS) entry which is preliminary data.</text>
</comment>
<dbReference type="EMBL" id="JAPFRF010000001">
    <property type="protein sequence ID" value="KAJ7345145.1"/>
    <property type="molecule type" value="Genomic_DNA"/>
</dbReference>
<gene>
    <name evidence="1" type="ORF">JRQ81_001095</name>
</gene>
<reference evidence="1" key="1">
    <citation type="journal article" date="2023" name="DNA Res.">
        <title>Chromosome-level genome assembly of Phrynocephalus forsythii using third-generation DNA sequencing and Hi-C analysis.</title>
        <authorList>
            <person name="Qi Y."/>
            <person name="Zhao W."/>
            <person name="Zhao Y."/>
            <person name="Niu C."/>
            <person name="Cao S."/>
            <person name="Zhang Y."/>
        </authorList>
    </citation>
    <scope>NUCLEOTIDE SEQUENCE</scope>
    <source>
        <tissue evidence="1">Muscle</tissue>
    </source>
</reference>
<dbReference type="Proteomes" id="UP001142489">
    <property type="component" value="Unassembled WGS sequence"/>
</dbReference>
<evidence type="ECO:0000313" key="2">
    <source>
        <dbReference type="Proteomes" id="UP001142489"/>
    </source>
</evidence>
<organism evidence="1 2">
    <name type="scientific">Phrynocephalus forsythii</name>
    <dbReference type="NCBI Taxonomy" id="171643"/>
    <lineage>
        <taxon>Eukaryota</taxon>
        <taxon>Metazoa</taxon>
        <taxon>Chordata</taxon>
        <taxon>Craniata</taxon>
        <taxon>Vertebrata</taxon>
        <taxon>Euteleostomi</taxon>
        <taxon>Lepidosauria</taxon>
        <taxon>Squamata</taxon>
        <taxon>Bifurcata</taxon>
        <taxon>Unidentata</taxon>
        <taxon>Episquamata</taxon>
        <taxon>Toxicofera</taxon>
        <taxon>Iguania</taxon>
        <taxon>Acrodonta</taxon>
        <taxon>Agamidae</taxon>
        <taxon>Agaminae</taxon>
        <taxon>Phrynocephalus</taxon>
    </lineage>
</organism>
<accession>A0A9Q0Y6I9</accession>